<evidence type="ECO:0000259" key="4">
    <source>
        <dbReference type="Pfam" id="PF00717"/>
    </source>
</evidence>
<feature type="domain" description="Bacteriophage CI repressor N-terminal" evidence="5">
    <location>
        <begin position="9"/>
        <end position="72"/>
    </location>
</feature>
<dbReference type="GO" id="GO:0045892">
    <property type="term" value="P:negative regulation of DNA-templated transcription"/>
    <property type="evidence" value="ECO:0007669"/>
    <property type="project" value="InterPro"/>
</dbReference>
<evidence type="ECO:0000256" key="3">
    <source>
        <dbReference type="ARBA" id="ARBA00023163"/>
    </source>
</evidence>
<keyword evidence="1" id="KW-0805">Transcription regulation</keyword>
<evidence type="ECO:0000256" key="2">
    <source>
        <dbReference type="ARBA" id="ARBA00023125"/>
    </source>
</evidence>
<dbReference type="InterPro" id="IPR010744">
    <property type="entry name" value="Phage_CI_N"/>
</dbReference>
<keyword evidence="2" id="KW-0238">DNA-binding</keyword>
<dbReference type="InterPro" id="IPR036286">
    <property type="entry name" value="LexA/Signal_pep-like_sf"/>
</dbReference>
<dbReference type="InterPro" id="IPR015927">
    <property type="entry name" value="Peptidase_S24_S26A/B/C"/>
</dbReference>
<dbReference type="Proteomes" id="UP000192418">
    <property type="component" value="Unassembled WGS sequence"/>
</dbReference>
<dbReference type="EMBL" id="FWXY01000018">
    <property type="protein sequence ID" value="SMC97798.1"/>
    <property type="molecule type" value="Genomic_DNA"/>
</dbReference>
<proteinExistence type="predicted"/>
<dbReference type="GO" id="GO:0003677">
    <property type="term" value="F:DNA binding"/>
    <property type="evidence" value="ECO:0007669"/>
    <property type="project" value="UniProtKB-KW"/>
</dbReference>
<dbReference type="PANTHER" id="PTHR40661">
    <property type="match status" value="1"/>
</dbReference>
<accession>A0A1W2DL93</accession>
<keyword evidence="3" id="KW-0804">Transcription</keyword>
<organism evidence="6 7">
    <name type="scientific">Desulfocicer vacuolatum DSM 3385</name>
    <dbReference type="NCBI Taxonomy" id="1121400"/>
    <lineage>
        <taxon>Bacteria</taxon>
        <taxon>Pseudomonadati</taxon>
        <taxon>Thermodesulfobacteriota</taxon>
        <taxon>Desulfobacteria</taxon>
        <taxon>Desulfobacterales</taxon>
        <taxon>Desulfobacteraceae</taxon>
        <taxon>Desulfocicer</taxon>
    </lineage>
</organism>
<dbReference type="STRING" id="1121400.SAMN02746065_11847"/>
<keyword evidence="7" id="KW-1185">Reference proteome</keyword>
<sequence>MQENKIDELIGRIMDATGITSQSSLAAALGINRSGITHARKKNQVPDKWILKLYRKFGFHPQWIETGKGQMFMKDTVGTAGFFHDPTLGAEMRFIPKVSARLCAGGGSFVTDSDVKEHLCFNAAWLAAKGSASRMVAMEVFGNSMSPEIKEGDTLLIDQSQTEIYAGAIYAVGVEDTILVKRIEKHPNKLVLCSDNRDYAPIYLERDEMDAARIIGKVIWNSREYR</sequence>
<dbReference type="OrthoDB" id="5363392at2"/>
<evidence type="ECO:0000256" key="1">
    <source>
        <dbReference type="ARBA" id="ARBA00023015"/>
    </source>
</evidence>
<dbReference type="Gene3D" id="2.10.109.10">
    <property type="entry name" value="Umud Fragment, subunit A"/>
    <property type="match status" value="1"/>
</dbReference>
<dbReference type="Pfam" id="PF00717">
    <property type="entry name" value="Peptidase_S24"/>
    <property type="match status" value="1"/>
</dbReference>
<dbReference type="Pfam" id="PF07022">
    <property type="entry name" value="Phage_CI_repr"/>
    <property type="match status" value="1"/>
</dbReference>
<evidence type="ECO:0000259" key="5">
    <source>
        <dbReference type="Pfam" id="PF07022"/>
    </source>
</evidence>
<dbReference type="PANTHER" id="PTHR40661:SF3">
    <property type="entry name" value="FELS-1 PROPHAGE TRANSCRIPTIONAL REGULATOR"/>
    <property type="match status" value="1"/>
</dbReference>
<gene>
    <name evidence="6" type="ORF">SAMN02746065_11847</name>
</gene>
<dbReference type="RefSeq" id="WP_084070483.1">
    <property type="nucleotide sequence ID" value="NZ_FWXY01000018.1"/>
</dbReference>
<dbReference type="Gene3D" id="1.10.260.40">
    <property type="entry name" value="lambda repressor-like DNA-binding domains"/>
    <property type="match status" value="1"/>
</dbReference>
<dbReference type="AlphaFoldDB" id="A0A1W2DL93"/>
<dbReference type="InterPro" id="IPR039418">
    <property type="entry name" value="LexA-like"/>
</dbReference>
<reference evidence="6 7" key="1">
    <citation type="submission" date="2017-04" db="EMBL/GenBank/DDBJ databases">
        <authorList>
            <person name="Afonso C.L."/>
            <person name="Miller P.J."/>
            <person name="Scott M.A."/>
            <person name="Spackman E."/>
            <person name="Goraichik I."/>
            <person name="Dimitrov K.M."/>
            <person name="Suarez D.L."/>
            <person name="Swayne D.E."/>
        </authorList>
    </citation>
    <scope>NUCLEOTIDE SEQUENCE [LARGE SCALE GENOMIC DNA]</scope>
    <source>
        <strain evidence="6 7">DSM 3385</strain>
    </source>
</reference>
<dbReference type="CDD" id="cd06529">
    <property type="entry name" value="S24_LexA-like"/>
    <property type="match status" value="1"/>
</dbReference>
<feature type="domain" description="Peptidase S24/S26A/S26B/S26C" evidence="4">
    <location>
        <begin position="100"/>
        <end position="219"/>
    </location>
</feature>
<evidence type="ECO:0000313" key="6">
    <source>
        <dbReference type="EMBL" id="SMC97798.1"/>
    </source>
</evidence>
<evidence type="ECO:0000313" key="7">
    <source>
        <dbReference type="Proteomes" id="UP000192418"/>
    </source>
</evidence>
<name>A0A1W2DL93_9BACT</name>
<dbReference type="SUPFAM" id="SSF51306">
    <property type="entry name" value="LexA/Signal peptidase"/>
    <property type="match status" value="1"/>
</dbReference>
<dbReference type="InterPro" id="IPR010982">
    <property type="entry name" value="Lambda_DNA-bd_dom_sf"/>
</dbReference>
<protein>
    <submittedName>
        <fullName evidence="6">Phage repressor protein C, contains Cro/C1-type HTH and peptisase s24 domains</fullName>
    </submittedName>
</protein>